<name>A0A5C6RMP2_9BACT</name>
<evidence type="ECO:0000259" key="1">
    <source>
        <dbReference type="PROSITE" id="PS50206"/>
    </source>
</evidence>
<dbReference type="AlphaFoldDB" id="A0A5C6RMP2"/>
<gene>
    <name evidence="2" type="ORF">FRY97_11725</name>
</gene>
<dbReference type="Proteomes" id="UP000321580">
    <property type="component" value="Unassembled WGS sequence"/>
</dbReference>
<feature type="domain" description="Rhodanese" evidence="1">
    <location>
        <begin position="3"/>
        <end position="86"/>
    </location>
</feature>
<accession>A0A5C6RMP2</accession>
<dbReference type="SUPFAM" id="SSF52821">
    <property type="entry name" value="Rhodanese/Cell cycle control phosphatase"/>
    <property type="match status" value="1"/>
</dbReference>
<dbReference type="Gene3D" id="3.40.250.10">
    <property type="entry name" value="Rhodanese-like domain"/>
    <property type="match status" value="1"/>
</dbReference>
<dbReference type="PANTHER" id="PTHR45431:SF3">
    <property type="entry name" value="RHODANESE-LIKE DOMAIN-CONTAINING PROTEIN 15, CHLOROPLASTIC"/>
    <property type="match status" value="1"/>
</dbReference>
<dbReference type="InterPro" id="IPR001763">
    <property type="entry name" value="Rhodanese-like_dom"/>
</dbReference>
<organism evidence="2 3">
    <name type="scientific">Phaeodactylibacter luteus</name>
    <dbReference type="NCBI Taxonomy" id="1564516"/>
    <lineage>
        <taxon>Bacteria</taxon>
        <taxon>Pseudomonadati</taxon>
        <taxon>Bacteroidota</taxon>
        <taxon>Saprospiria</taxon>
        <taxon>Saprospirales</taxon>
        <taxon>Haliscomenobacteraceae</taxon>
        <taxon>Phaeodactylibacter</taxon>
    </lineage>
</organism>
<sequence>MAALGEVQLLDVRTPEEYGAGHIEGATLINFFDADFVERTAAAFDKEKPLMLYCRSGNRSAKATAKLKAAGFKEIIDLKGGYNAWPKQ</sequence>
<dbReference type="EMBL" id="VOOR01000022">
    <property type="protein sequence ID" value="TXB62910.1"/>
    <property type="molecule type" value="Genomic_DNA"/>
</dbReference>
<dbReference type="InterPro" id="IPR052367">
    <property type="entry name" value="Thiosulfate_ST/Rhodanese-like"/>
</dbReference>
<evidence type="ECO:0000313" key="2">
    <source>
        <dbReference type="EMBL" id="TXB62910.1"/>
    </source>
</evidence>
<dbReference type="PANTHER" id="PTHR45431">
    <property type="entry name" value="RHODANESE-LIKE DOMAIN-CONTAINING PROTEIN 15, CHLOROPLASTIC"/>
    <property type="match status" value="1"/>
</dbReference>
<dbReference type="SMART" id="SM00450">
    <property type="entry name" value="RHOD"/>
    <property type="match status" value="1"/>
</dbReference>
<dbReference type="Pfam" id="PF00581">
    <property type="entry name" value="Rhodanese"/>
    <property type="match status" value="1"/>
</dbReference>
<dbReference type="InterPro" id="IPR036873">
    <property type="entry name" value="Rhodanese-like_dom_sf"/>
</dbReference>
<dbReference type="PROSITE" id="PS50206">
    <property type="entry name" value="RHODANESE_3"/>
    <property type="match status" value="1"/>
</dbReference>
<proteinExistence type="predicted"/>
<dbReference type="CDD" id="cd00158">
    <property type="entry name" value="RHOD"/>
    <property type="match status" value="1"/>
</dbReference>
<dbReference type="OrthoDB" id="9808735at2"/>
<comment type="caution">
    <text evidence="2">The sequence shown here is derived from an EMBL/GenBank/DDBJ whole genome shotgun (WGS) entry which is preliminary data.</text>
</comment>
<protein>
    <submittedName>
        <fullName evidence="2">Rhodanese-like domain-containing protein</fullName>
    </submittedName>
</protein>
<keyword evidence="3" id="KW-1185">Reference proteome</keyword>
<reference evidence="2 3" key="1">
    <citation type="submission" date="2019-08" db="EMBL/GenBank/DDBJ databases">
        <title>Genome of Phaeodactylibacter luteus.</title>
        <authorList>
            <person name="Bowman J.P."/>
        </authorList>
    </citation>
    <scope>NUCLEOTIDE SEQUENCE [LARGE SCALE GENOMIC DNA]</scope>
    <source>
        <strain evidence="2 3">KCTC 42180</strain>
    </source>
</reference>
<evidence type="ECO:0000313" key="3">
    <source>
        <dbReference type="Proteomes" id="UP000321580"/>
    </source>
</evidence>